<dbReference type="EMBL" id="BAABLV010000020">
    <property type="protein sequence ID" value="GAA4897615.1"/>
    <property type="molecule type" value="Genomic_DNA"/>
</dbReference>
<evidence type="ECO:0000313" key="2">
    <source>
        <dbReference type="EMBL" id="GAA4897615.1"/>
    </source>
</evidence>
<accession>A0ABP9FB75</accession>
<keyword evidence="1" id="KW-0472">Membrane</keyword>
<keyword evidence="1" id="KW-1133">Transmembrane helix</keyword>
<keyword evidence="3" id="KW-1185">Reference proteome</keyword>
<comment type="caution">
    <text evidence="2">The sequence shown here is derived from an EMBL/GenBank/DDBJ whole genome shotgun (WGS) entry which is preliminary data.</text>
</comment>
<keyword evidence="1" id="KW-0812">Transmembrane</keyword>
<feature type="transmembrane region" description="Helical" evidence="1">
    <location>
        <begin position="33"/>
        <end position="53"/>
    </location>
</feature>
<feature type="transmembrane region" description="Helical" evidence="1">
    <location>
        <begin position="7"/>
        <end position="27"/>
    </location>
</feature>
<reference evidence="3" key="1">
    <citation type="journal article" date="2019" name="Int. J. Syst. Evol. Microbiol.">
        <title>The Global Catalogue of Microorganisms (GCM) 10K type strain sequencing project: providing services to taxonomists for standard genome sequencing and annotation.</title>
        <authorList>
            <consortium name="The Broad Institute Genomics Platform"/>
            <consortium name="The Broad Institute Genome Sequencing Center for Infectious Disease"/>
            <person name="Wu L."/>
            <person name="Ma J."/>
        </authorList>
    </citation>
    <scope>NUCLEOTIDE SEQUENCE [LARGE SCALE GENOMIC DNA]</scope>
    <source>
        <strain evidence="3">JCM 19125</strain>
    </source>
</reference>
<gene>
    <name evidence="2" type="ORF">GCM10025789_14400</name>
</gene>
<protein>
    <submittedName>
        <fullName evidence="2">Uncharacterized protein</fullName>
    </submittedName>
</protein>
<evidence type="ECO:0000313" key="3">
    <source>
        <dbReference type="Proteomes" id="UP001501521"/>
    </source>
</evidence>
<evidence type="ECO:0000256" key="1">
    <source>
        <dbReference type="SAM" id="Phobius"/>
    </source>
</evidence>
<sequence>MTRPSFDIAALTIGLAAVGFAVVLLLAENISSPLIQPILAVTLAAAGTIGLLASRGRNHNRKELP</sequence>
<proteinExistence type="predicted"/>
<dbReference type="RefSeq" id="WP_345581127.1">
    <property type="nucleotide sequence ID" value="NZ_BAABLV010000020.1"/>
</dbReference>
<dbReference type="Proteomes" id="UP001501521">
    <property type="component" value="Unassembled WGS sequence"/>
</dbReference>
<organism evidence="2 3">
    <name type="scientific">Tessaracoccus lubricantis</name>
    <dbReference type="NCBI Taxonomy" id="545543"/>
    <lineage>
        <taxon>Bacteria</taxon>
        <taxon>Bacillati</taxon>
        <taxon>Actinomycetota</taxon>
        <taxon>Actinomycetes</taxon>
        <taxon>Propionibacteriales</taxon>
        <taxon>Propionibacteriaceae</taxon>
        <taxon>Tessaracoccus</taxon>
    </lineage>
</organism>
<name>A0ABP9FB75_9ACTN</name>